<sequence length="1933" mass="217916">MTSNRMDAATLVSLTRNRNKLMRLAEGIKTRKKANRKKVHDFTCDPAHTNIEHLVFDRNRRSHITSTAIRGEQGNVSVNVPSSSPANNVSSGRYHRDKDVGRKTEGCECVQHTSQRTPKDGVTCLKLATESRARRTNYNADTIESGSGAPVSVSSTHGRKEQQSRTSACSFPRRNRPSTVWYDEDCISKTLPPRAGGLLTDEQRIGGSTSFSSGNHVVLHGESSSCCGSVERSETRAVENIAPQVGSFIINTAQVASVEESKLDIESASKVSHFNTGSKENSTVISRDINNLNSNQNQCGWNVELCYSSPTTKKLVKSVNNVYSCVQSKAYSYTDSHKKQPTSTPVFYNKKRLSNPEGKSKISTLNIQIASSVLEAAKTENLKSSCDEKKLEEASAHMSFVEKNADITQVNSSILEKCNNCEPFKDSWKHSSIYNQLSDLTPTDDEKLNKKRIELQHSTQTESTSGQNKTTNVDHDNEAKWIENLTCKITVKSPKNQDLTNSEENKDLGGNNCFKMDSVPSTDKFNNLSDSESSNTDIYSCLPENSVGGNDNDKLIVVSQTVADPEKSFHSFSCDHSERHDSFRSQLPDSIKNPLFLKDEVKNEDGFSKSICKDNEEEDALSTVNKGQDNIGKHELQYLSNYGKRMDFNETFVGHEVKEEKHLRRDFEDLLQNHMSFNLPLTEKDVIYEVSENADAVESYSQDKVSERCIDYSHCEDTKIINELDPSNLSLSQTQIDNLGLPLRSNDSNAFKNWAFHHLNQLISPSAEAGDSFSAKLSPQLEPANKQKLGLYSKNKECKTVRHPLCVHDEKITLEFKPIMDSKTLARNCNSESNNITKKHPLEIGKEVGRSKSVSYSISKPKNYEITQSSLDARKRKGLGTYDAVCPHYDVPRSPAANVLQNRKLEKHNSIHQRSELDETFDINVSQTRRSEEPGSVRHSFELSNTSDINVSWSRELEEPVEIFDVNDTQTQTRRLDLLIMGVRNDHIGPDVDNLATAMAETSQLASKAEHCPGKRSTSSSRLTKNSLISKSERHLKTYSIPQFEAHSSEDVRQGDHSQQRPWSHLYSDVSNDKNWCSSSGDFSSAGVPSDEKTATSLFCRHSSIRTSSPRSPASDSVLQKFRKTFSLRFQKNKKDAPGLFSASVEQNDSSDESLSRTNLSEESDRGSLSLDGTTDSFDNPESPRKSPSKTSGINQCEKDGEAIVSFRIGSLVLRSSKGKRKSTEKQNRNSLEVSNFFSTDSSRQLAFGVSTDQTAGTTVQLVNKSSFHITSDIEEPSQDSDKLAVMKTSGFRNAQHRWSLEMDQNQLLYPPTKTSVKRQLSTPHPVKSRPVKSRPDVNHHKPRSHMRRSFSQPLDLQRTAGAKRTRASSRGLLDHEGSCDISTASSDEAFSDNEGCPVLPLSKTENSIKLLYQGTITYAEALWDHVTMDPEELGFQAGEVIEVSDSMDKDWWWGSIGSRSGWFPATFVRLRVNQEDTLEDCMGKLATGNLSADSRSRMSVTLLSKEQVRANVVHEIIGTEKDFVKHLQDVVQGYLRQVQRRPDMFSSERICTIFGNIEEIYRFQREFLRKLELCIDHSKPHLSLVGNCFLQHKRDFRIYSDYCNNHPLAVSELQELYSDSRYCQFFEACRLLQQMIDISLDGFLLTPVQRICKYPLQLAELLKYTDFDHPDYVPVTSALFAMREVAQLVNERKRRMECLEQLVEWQQTIDGWEGPDILDSSSVLIHSGDIIRASSGWSREHTIFLFDHLLVYCKKDLLKRQNYVYKGRIDLDSCCIFNIEDGKDAQFGVTVKNAWKIYCASRDKWFLFYSKSPEEKTRWLETFGEERQRVMEDEKQGFTVTERAKKAARLAVVNKQKAKRPRVKQLKGPRPHPDVAVTELLLDAPMSIKSRTGSLPSNFHPSMMVMMGGRQELPKKKGSGWFHFGSGKKTKK</sequence>
<keyword evidence="3" id="KW-0963">Cytoplasm</keyword>
<dbReference type="PROSITE" id="PS50010">
    <property type="entry name" value="DH_2"/>
    <property type="match status" value="1"/>
</dbReference>
<feature type="compositionally biased region" description="Low complexity" evidence="6">
    <location>
        <begin position="75"/>
        <end position="91"/>
    </location>
</feature>
<dbReference type="SUPFAM" id="SSF48065">
    <property type="entry name" value="DBL homology domain (DH-domain)"/>
    <property type="match status" value="1"/>
</dbReference>
<dbReference type="PROSITE" id="PS50003">
    <property type="entry name" value="PH_DOMAIN"/>
    <property type="match status" value="1"/>
</dbReference>
<reference evidence="11" key="1">
    <citation type="submission" date="2025-08" db="UniProtKB">
        <authorList>
            <consortium name="RefSeq"/>
        </authorList>
    </citation>
    <scope>IDENTIFICATION</scope>
    <source>
        <tissue evidence="11">Muscle</tissue>
    </source>
</reference>
<organism evidence="10 11">
    <name type="scientific">Limulus polyphemus</name>
    <name type="common">Atlantic horseshoe crab</name>
    <dbReference type="NCBI Taxonomy" id="6850"/>
    <lineage>
        <taxon>Eukaryota</taxon>
        <taxon>Metazoa</taxon>
        <taxon>Ecdysozoa</taxon>
        <taxon>Arthropoda</taxon>
        <taxon>Chelicerata</taxon>
        <taxon>Merostomata</taxon>
        <taxon>Xiphosura</taxon>
        <taxon>Limulidae</taxon>
        <taxon>Limulus</taxon>
    </lineage>
</organism>
<dbReference type="Pfam" id="PF14604">
    <property type="entry name" value="SH3_9"/>
    <property type="match status" value="1"/>
</dbReference>
<evidence type="ECO:0000259" key="7">
    <source>
        <dbReference type="PROSITE" id="PS50002"/>
    </source>
</evidence>
<dbReference type="PROSITE" id="PS50002">
    <property type="entry name" value="SH3"/>
    <property type="match status" value="1"/>
</dbReference>
<dbReference type="RefSeq" id="XP_013773636.2">
    <property type="nucleotide sequence ID" value="XM_013918182.2"/>
</dbReference>
<dbReference type="SMART" id="SM00233">
    <property type="entry name" value="PH"/>
    <property type="match status" value="1"/>
</dbReference>
<dbReference type="Proteomes" id="UP000694941">
    <property type="component" value="Unplaced"/>
</dbReference>
<evidence type="ECO:0000256" key="4">
    <source>
        <dbReference type="ARBA" id="ARBA00022658"/>
    </source>
</evidence>
<feature type="region of interest" description="Disordered" evidence="6">
    <location>
        <begin position="136"/>
        <end position="172"/>
    </location>
</feature>
<keyword evidence="2 5" id="KW-0728">SH3 domain</keyword>
<feature type="region of interest" description="Disordered" evidence="6">
    <location>
        <begin position="1044"/>
        <end position="1063"/>
    </location>
</feature>
<feature type="compositionally biased region" description="Basic and acidic residues" evidence="6">
    <location>
        <begin position="1047"/>
        <end position="1059"/>
    </location>
</feature>
<dbReference type="PANTHER" id="PTHR47544">
    <property type="entry name" value="RHO GUANINE NUCLEOTIDE EXCHANGE FACTOR 4"/>
    <property type="match status" value="1"/>
</dbReference>
<evidence type="ECO:0000256" key="3">
    <source>
        <dbReference type="ARBA" id="ARBA00022490"/>
    </source>
</evidence>
<feature type="domain" description="DH" evidence="9">
    <location>
        <begin position="1509"/>
        <end position="1693"/>
    </location>
</feature>
<evidence type="ECO:0000313" key="10">
    <source>
        <dbReference type="Proteomes" id="UP000694941"/>
    </source>
</evidence>
<evidence type="ECO:0000313" key="11">
    <source>
        <dbReference type="RefSeq" id="XP_013773636.2"/>
    </source>
</evidence>
<dbReference type="InterPro" id="IPR000219">
    <property type="entry name" value="DH_dom"/>
</dbReference>
<feature type="compositionally biased region" description="Polar residues" evidence="6">
    <location>
        <begin position="1171"/>
        <end position="1180"/>
    </location>
</feature>
<dbReference type="InterPro" id="IPR055251">
    <property type="entry name" value="SOS1_NGEF_PH"/>
</dbReference>
<dbReference type="InterPro" id="IPR001849">
    <property type="entry name" value="PH_domain"/>
</dbReference>
<dbReference type="InterPro" id="IPR035899">
    <property type="entry name" value="DBL_dom_sf"/>
</dbReference>
<keyword evidence="4" id="KW-0344">Guanine-nucleotide releasing factor</keyword>
<keyword evidence="10" id="KW-1185">Reference proteome</keyword>
<evidence type="ECO:0000259" key="9">
    <source>
        <dbReference type="PROSITE" id="PS50010"/>
    </source>
</evidence>
<name>A0ABM1B2T2_LIMPO</name>
<proteinExistence type="predicted"/>
<dbReference type="Gene3D" id="2.30.29.30">
    <property type="entry name" value="Pleckstrin-homology domain (PH domain)/Phosphotyrosine-binding domain (PTB)"/>
    <property type="match status" value="1"/>
</dbReference>
<accession>A0ABM1B2T2</accession>
<feature type="compositionally biased region" description="Polar residues" evidence="6">
    <location>
        <begin position="1016"/>
        <end position="1027"/>
    </location>
</feature>
<evidence type="ECO:0000256" key="5">
    <source>
        <dbReference type="PROSITE-ProRule" id="PRU00192"/>
    </source>
</evidence>
<evidence type="ECO:0000256" key="2">
    <source>
        <dbReference type="ARBA" id="ARBA00022443"/>
    </source>
</evidence>
<evidence type="ECO:0000256" key="1">
    <source>
        <dbReference type="ARBA" id="ARBA00004496"/>
    </source>
</evidence>
<dbReference type="SMART" id="SM00326">
    <property type="entry name" value="SH3"/>
    <property type="match status" value="1"/>
</dbReference>
<feature type="domain" description="PH" evidence="8">
    <location>
        <begin position="1724"/>
        <end position="1829"/>
    </location>
</feature>
<dbReference type="InterPro" id="IPR011993">
    <property type="entry name" value="PH-like_dom_sf"/>
</dbReference>
<dbReference type="Gene3D" id="2.30.30.40">
    <property type="entry name" value="SH3 Domains"/>
    <property type="match status" value="1"/>
</dbReference>
<dbReference type="Gene3D" id="1.20.900.10">
    <property type="entry name" value="Dbl homology (DH) domain"/>
    <property type="match status" value="1"/>
</dbReference>
<feature type="region of interest" description="Disordered" evidence="6">
    <location>
        <begin position="1315"/>
        <end position="1378"/>
    </location>
</feature>
<dbReference type="GeneID" id="106458654"/>
<gene>
    <name evidence="11" type="primary">LOC106458654</name>
</gene>
<evidence type="ECO:0000256" key="6">
    <source>
        <dbReference type="SAM" id="MobiDB-lite"/>
    </source>
</evidence>
<feature type="compositionally biased region" description="Polar residues" evidence="6">
    <location>
        <begin position="136"/>
        <end position="145"/>
    </location>
</feature>
<comment type="subcellular location">
    <subcellularLocation>
        <location evidence="1">Cytoplasm</location>
    </subcellularLocation>
</comment>
<dbReference type="InterPro" id="IPR001452">
    <property type="entry name" value="SH3_domain"/>
</dbReference>
<dbReference type="Pfam" id="PF00621">
    <property type="entry name" value="RhoGEF"/>
    <property type="match status" value="1"/>
</dbReference>
<protein>
    <submittedName>
        <fullName evidence="11">Uncharacterized protein LOC106458654</fullName>
    </submittedName>
</protein>
<dbReference type="CDD" id="cd01224">
    <property type="entry name" value="PH_Collybistin_ASEF"/>
    <property type="match status" value="1"/>
</dbReference>
<evidence type="ECO:0000259" key="8">
    <source>
        <dbReference type="PROSITE" id="PS50003"/>
    </source>
</evidence>
<dbReference type="SUPFAM" id="SSF50729">
    <property type="entry name" value="PH domain-like"/>
    <property type="match status" value="1"/>
</dbReference>
<feature type="region of interest" description="Disordered" evidence="6">
    <location>
        <begin position="1139"/>
        <end position="1197"/>
    </location>
</feature>
<feature type="domain" description="SH3" evidence="7">
    <location>
        <begin position="1415"/>
        <end position="1474"/>
    </location>
</feature>
<feature type="region of interest" description="Disordered" evidence="6">
    <location>
        <begin position="1006"/>
        <end position="1027"/>
    </location>
</feature>
<dbReference type="SMART" id="SM00325">
    <property type="entry name" value="RhoGEF"/>
    <property type="match status" value="1"/>
</dbReference>
<dbReference type="CDD" id="cd11828">
    <property type="entry name" value="SH3_ARHGEF9_like"/>
    <property type="match status" value="1"/>
</dbReference>
<feature type="region of interest" description="Disordered" evidence="6">
    <location>
        <begin position="75"/>
        <end position="99"/>
    </location>
</feature>
<dbReference type="InterPro" id="IPR001331">
    <property type="entry name" value="GDS_CDC24_CS"/>
</dbReference>
<dbReference type="Pfam" id="PF22697">
    <property type="entry name" value="SOS1_NGEF_PH"/>
    <property type="match status" value="1"/>
</dbReference>
<dbReference type="PANTHER" id="PTHR47544:SF3">
    <property type="entry name" value="RHO GUANINE NUCLEOTIDE EXCHANGE FACTOR 4 ISOFORM X1"/>
    <property type="match status" value="1"/>
</dbReference>
<dbReference type="InterPro" id="IPR036028">
    <property type="entry name" value="SH3-like_dom_sf"/>
</dbReference>
<dbReference type="PROSITE" id="PS00741">
    <property type="entry name" value="DH_1"/>
    <property type="match status" value="1"/>
</dbReference>
<dbReference type="SUPFAM" id="SSF50044">
    <property type="entry name" value="SH3-domain"/>
    <property type="match status" value="1"/>
</dbReference>
<dbReference type="CDD" id="cd00160">
    <property type="entry name" value="RhoGEF"/>
    <property type="match status" value="1"/>
</dbReference>